<gene>
    <name evidence="8" type="primary">scfB</name>
    <name evidence="8" type="ORF">IAC57_01785</name>
</gene>
<comment type="cofactor">
    <cofactor evidence="1">
        <name>[4Fe-4S] cluster</name>
        <dbReference type="ChEBI" id="CHEBI:49883"/>
    </cofactor>
</comment>
<evidence type="ECO:0000259" key="7">
    <source>
        <dbReference type="PROSITE" id="PS51918"/>
    </source>
</evidence>
<dbReference type="SFLD" id="SFLDG01386">
    <property type="entry name" value="main_SPASM_domain-containing"/>
    <property type="match status" value="1"/>
</dbReference>
<dbReference type="InterPro" id="IPR058240">
    <property type="entry name" value="rSAM_sf"/>
</dbReference>
<dbReference type="SFLD" id="SFLDS00029">
    <property type="entry name" value="Radical_SAM"/>
    <property type="match status" value="1"/>
</dbReference>
<dbReference type="CDD" id="cd01335">
    <property type="entry name" value="Radical_SAM"/>
    <property type="match status" value="1"/>
</dbReference>
<keyword evidence="4" id="KW-0479">Metal-binding</keyword>
<dbReference type="InterPro" id="IPR023867">
    <property type="entry name" value="Sulphatase_maturase_rSAM"/>
</dbReference>
<dbReference type="InterPro" id="IPR023885">
    <property type="entry name" value="4Fe4S-binding_SPASM_dom"/>
</dbReference>
<protein>
    <submittedName>
        <fullName evidence="8">Thioether cross-link-forming SCIFF peptide maturase</fullName>
    </submittedName>
</protein>
<keyword evidence="5" id="KW-0408">Iron</keyword>
<evidence type="ECO:0000256" key="6">
    <source>
        <dbReference type="ARBA" id="ARBA00023014"/>
    </source>
</evidence>
<keyword evidence="6" id="KW-0411">Iron-sulfur</keyword>
<dbReference type="CDD" id="cd21124">
    <property type="entry name" value="SPASM_CteB-like"/>
    <property type="match status" value="1"/>
</dbReference>
<dbReference type="PROSITE" id="PS51918">
    <property type="entry name" value="RADICAL_SAM"/>
    <property type="match status" value="1"/>
</dbReference>
<dbReference type="InterPro" id="IPR013785">
    <property type="entry name" value="Aldolase_TIM"/>
</dbReference>
<dbReference type="PANTHER" id="PTHR43273:SF8">
    <property type="entry name" value="RADICAL SAM DOMAIN PROTEIN"/>
    <property type="match status" value="1"/>
</dbReference>
<keyword evidence="2" id="KW-0004">4Fe-4S</keyword>
<dbReference type="Gene3D" id="3.20.20.70">
    <property type="entry name" value="Aldolase class I"/>
    <property type="match status" value="1"/>
</dbReference>
<evidence type="ECO:0000313" key="8">
    <source>
        <dbReference type="EMBL" id="HIU58810.1"/>
    </source>
</evidence>
<dbReference type="AlphaFoldDB" id="A0A9D1MEA5"/>
<dbReference type="Proteomes" id="UP000824081">
    <property type="component" value="Unassembled WGS sequence"/>
</dbReference>
<feature type="domain" description="Radical SAM core" evidence="7">
    <location>
        <begin position="79"/>
        <end position="311"/>
    </location>
</feature>
<dbReference type="NCBIfam" id="TIGR03974">
    <property type="entry name" value="rSAM_six_Cys"/>
    <property type="match status" value="1"/>
</dbReference>
<evidence type="ECO:0000256" key="5">
    <source>
        <dbReference type="ARBA" id="ARBA00023004"/>
    </source>
</evidence>
<dbReference type="GO" id="GO:0046872">
    <property type="term" value="F:metal ion binding"/>
    <property type="evidence" value="ECO:0007669"/>
    <property type="project" value="UniProtKB-KW"/>
</dbReference>
<dbReference type="GO" id="GO:0051539">
    <property type="term" value="F:4 iron, 4 sulfur cluster binding"/>
    <property type="evidence" value="ECO:0007669"/>
    <property type="project" value="UniProtKB-KW"/>
</dbReference>
<keyword evidence="3" id="KW-0949">S-adenosyl-L-methionine</keyword>
<evidence type="ECO:0000256" key="4">
    <source>
        <dbReference type="ARBA" id="ARBA00022723"/>
    </source>
</evidence>
<dbReference type="InterPro" id="IPR000385">
    <property type="entry name" value="MoaA_NifB_PqqE_Fe-S-bd_CS"/>
</dbReference>
<dbReference type="NCBIfam" id="TIGR04085">
    <property type="entry name" value="rSAM_more_4Fe4S"/>
    <property type="match status" value="1"/>
</dbReference>
<evidence type="ECO:0000256" key="3">
    <source>
        <dbReference type="ARBA" id="ARBA00022691"/>
    </source>
</evidence>
<comment type="caution">
    <text evidence="8">The sequence shown here is derived from an EMBL/GenBank/DDBJ whole genome shotgun (WGS) entry which is preliminary data.</text>
</comment>
<name>A0A9D1MEA5_9FIRM</name>
<dbReference type="GO" id="GO:0016491">
    <property type="term" value="F:oxidoreductase activity"/>
    <property type="evidence" value="ECO:0007669"/>
    <property type="project" value="InterPro"/>
</dbReference>
<evidence type="ECO:0000256" key="1">
    <source>
        <dbReference type="ARBA" id="ARBA00001966"/>
    </source>
</evidence>
<dbReference type="InterPro" id="IPR024025">
    <property type="entry name" value="SCIFF_rSAM_maturase"/>
</dbReference>
<proteinExistence type="predicted"/>
<dbReference type="SFLD" id="SFLDG01384">
    <property type="entry name" value="thioether_bond_formation_requi"/>
    <property type="match status" value="1"/>
</dbReference>
<dbReference type="SUPFAM" id="SSF102114">
    <property type="entry name" value="Radical SAM enzymes"/>
    <property type="match status" value="1"/>
</dbReference>
<dbReference type="InterPro" id="IPR047602">
    <property type="entry name" value="SPASM_CteB-like"/>
</dbReference>
<accession>A0A9D1MEA5</accession>
<reference evidence="8" key="2">
    <citation type="journal article" date="2021" name="PeerJ">
        <title>Extensive microbial diversity within the chicken gut microbiome revealed by metagenomics and culture.</title>
        <authorList>
            <person name="Gilroy R."/>
            <person name="Ravi A."/>
            <person name="Getino M."/>
            <person name="Pursley I."/>
            <person name="Horton D.L."/>
            <person name="Alikhan N.F."/>
            <person name="Baker D."/>
            <person name="Gharbi K."/>
            <person name="Hall N."/>
            <person name="Watson M."/>
            <person name="Adriaenssens E.M."/>
            <person name="Foster-Nyarko E."/>
            <person name="Jarju S."/>
            <person name="Secka A."/>
            <person name="Antonio M."/>
            <person name="Oren A."/>
            <person name="Chaudhuri R.R."/>
            <person name="La Ragione R."/>
            <person name="Hildebrand F."/>
            <person name="Pallen M.J."/>
        </authorList>
    </citation>
    <scope>NUCLEOTIDE SEQUENCE</scope>
    <source>
        <strain evidence="8">11687</strain>
    </source>
</reference>
<dbReference type="InterPro" id="IPR007197">
    <property type="entry name" value="rSAM"/>
</dbReference>
<dbReference type="EMBL" id="DVMZ01000052">
    <property type="protein sequence ID" value="HIU58810.1"/>
    <property type="molecule type" value="Genomic_DNA"/>
</dbReference>
<reference evidence="8" key="1">
    <citation type="submission" date="2020-10" db="EMBL/GenBank/DDBJ databases">
        <authorList>
            <person name="Gilroy R."/>
        </authorList>
    </citation>
    <scope>NUCLEOTIDE SEQUENCE</scope>
    <source>
        <strain evidence="8">11687</strain>
    </source>
</reference>
<organism evidence="8 9">
    <name type="scientific">Candidatus Scatosoma pullistercoris</name>
    <dbReference type="NCBI Taxonomy" id="2840934"/>
    <lineage>
        <taxon>Bacteria</taxon>
        <taxon>Bacillati</taxon>
        <taxon>Bacillota</taxon>
        <taxon>Clostridia</taxon>
        <taxon>Candidatus Scatosoma</taxon>
    </lineage>
</organism>
<dbReference type="SFLD" id="SFLDG01067">
    <property type="entry name" value="SPASM/twitch_domain_containing"/>
    <property type="match status" value="1"/>
</dbReference>
<dbReference type="PROSITE" id="PS01305">
    <property type="entry name" value="MOAA_NIFB_PQQE"/>
    <property type="match status" value="1"/>
</dbReference>
<evidence type="ECO:0000256" key="2">
    <source>
        <dbReference type="ARBA" id="ARBA00022485"/>
    </source>
</evidence>
<dbReference type="PANTHER" id="PTHR43273">
    <property type="entry name" value="ANAEROBIC SULFATASE-MATURATING ENZYME HOMOLOG ASLB-RELATED"/>
    <property type="match status" value="1"/>
</dbReference>
<dbReference type="Pfam" id="PF04055">
    <property type="entry name" value="Radical_SAM"/>
    <property type="match status" value="1"/>
</dbReference>
<evidence type="ECO:0000313" key="9">
    <source>
        <dbReference type="Proteomes" id="UP000824081"/>
    </source>
</evidence>
<sequence length="450" mass="51202">MIHVFNYRDKNYIYDVGSGSLHECDRATADYLRAKEEGEEVDISYITDEQIKEILADVEGLKEQGLLFREETSARPVKSDEIKALCIHICHDCNFRCRYCFADEGAYHARREFMSLETAKAAVDFLIANSGKRKVLEMDFFGGEPLMNLPVLKETVYYAKAEAAKAGKKFLFTTTTNALLLNDETIRFFNEEMENVVLSLDGRKEVHDAIRKTVNGKGSFDYVIGNIRKFVSLRGSKNYYVRGTFTAKNLDFSKDVLFIADQGLDSISMEPVVTDIPDLKIGEEHLPAIKKEYENLCDEYLRRYAEGKGFNFFHFNIDLEGGPCLSKRVSACGAGNEYFSVVPNGDLYPCHQFAGDAEFRMGSVREGITRPDIREKFRNSCLFTRKKCGDCFAKYICSGGCNANNYHFCGDIDEPYPITCEMMKKRIECAMHILAEKKLLAEKKRADERA</sequence>